<evidence type="ECO:0000313" key="1">
    <source>
        <dbReference type="EMBL" id="BAF56024.1"/>
    </source>
</evidence>
<accession>A0AB72VF76</accession>
<organism evidence="1">
    <name type="scientific">Corynebacterium glutamicum (strain R)</name>
    <dbReference type="NCBI Taxonomy" id="340322"/>
    <lineage>
        <taxon>Bacteria</taxon>
        <taxon>Bacillati</taxon>
        <taxon>Actinomycetota</taxon>
        <taxon>Actinomycetes</taxon>
        <taxon>Mycobacteriales</taxon>
        <taxon>Corynebacteriaceae</taxon>
        <taxon>Corynebacterium</taxon>
    </lineage>
</organism>
<name>A0AB72VF76_CORGB</name>
<protein>
    <submittedName>
        <fullName evidence="1">Uncharacterized protein</fullName>
    </submittedName>
</protein>
<proteinExistence type="predicted"/>
<dbReference type="RefSeq" id="WP_011898179.1">
    <property type="nucleotide sequence ID" value="NC_009343.1"/>
</dbReference>
<dbReference type="AlphaFoldDB" id="A0AB72VF76"/>
<keyword evidence="1" id="KW-0614">Plasmid</keyword>
<dbReference type="EMBL" id="AP009045">
    <property type="protein sequence ID" value="BAF56024.1"/>
    <property type="molecule type" value="Genomic_DNA"/>
</dbReference>
<geneLocation type="plasmid" evidence="1">
    <name>pCGR1</name>
</geneLocation>
<gene>
    <name evidence="1" type="ordered locus">cgR_p0011</name>
</gene>
<sequence>MSTTFINLGSYVIDFDSLILDPEHDFKNLSEAQRSQMDQEFQAAWKTAVDEILAPIGGEIHLHTSEITAPLKSAGMLTDEMLEQISQVDPDPEGELWDKWEAINDAQA</sequence>
<dbReference type="Proteomes" id="UP000006698">
    <property type="component" value="Plasmid pCGR1"/>
</dbReference>
<reference evidence="1" key="1">
    <citation type="journal article" date="2007" name="Microbiology">
        <title>Comparative analysis of the Corynebacterium glutamicum group and complete genome sequence of strain R.</title>
        <authorList>
            <person name="Yukawa H."/>
            <person name="Omumasaba C.A."/>
            <person name="Nonaka H."/>
            <person name="Kos P."/>
            <person name="Okai N."/>
            <person name="Suzuki N."/>
            <person name="Suda M."/>
            <person name="Tsuge Y."/>
            <person name="Watanabe J."/>
            <person name="Ikeda Y."/>
            <person name="Vertes A.A."/>
            <person name="Inui M."/>
        </authorList>
    </citation>
    <scope>NUCLEOTIDE SEQUENCE</scope>
    <source>
        <strain evidence="1">R</strain>
        <plasmid evidence="1">pCGR1</plasmid>
    </source>
</reference>
<dbReference type="KEGG" id="cgt:cgR_p0011"/>